<comment type="caution">
    <text evidence="1">The sequence shown here is derived from an EMBL/GenBank/DDBJ whole genome shotgun (WGS) entry which is preliminary data.</text>
</comment>
<protein>
    <submittedName>
        <fullName evidence="1">Uncharacterized protein</fullName>
    </submittedName>
</protein>
<reference evidence="1 2" key="1">
    <citation type="submission" date="2016-05" db="EMBL/GenBank/DDBJ databases">
        <title>Diversity and Homogeneity among Thermoacidophilic Verrucomicrobia Methanotrophs Linked with Geographical Origin.</title>
        <authorList>
            <person name="Erikstad H.-A."/>
            <person name="Smestad N.B."/>
            <person name="Ceballos R.M."/>
            <person name="Birkeland N.-K."/>
        </authorList>
    </citation>
    <scope>NUCLEOTIDE SEQUENCE [LARGE SCALE GENOMIC DNA]</scope>
    <source>
        <strain evidence="1 2">Phi</strain>
    </source>
</reference>
<evidence type="ECO:0000313" key="1">
    <source>
        <dbReference type="EMBL" id="TFE72918.1"/>
    </source>
</evidence>
<dbReference type="EMBL" id="LXQC01000013">
    <property type="protein sequence ID" value="TFE72918.1"/>
    <property type="molecule type" value="Genomic_DNA"/>
</dbReference>
<evidence type="ECO:0000313" key="2">
    <source>
        <dbReference type="Proteomes" id="UP000297713"/>
    </source>
</evidence>
<name>A0A4Y8PH51_9BACT</name>
<gene>
    <name evidence="1" type="ORF">A7Q10_03345</name>
</gene>
<dbReference type="Proteomes" id="UP000297713">
    <property type="component" value="Unassembled WGS sequence"/>
</dbReference>
<proteinExistence type="predicted"/>
<dbReference type="RefSeq" id="WP_134438974.1">
    <property type="nucleotide sequence ID" value="NZ_LXQC01000013.1"/>
</dbReference>
<accession>A0A4Y8PH51</accession>
<organism evidence="1 2">
    <name type="scientific">Methylacidiphilum caldifontis</name>
    <dbReference type="NCBI Taxonomy" id="2795386"/>
    <lineage>
        <taxon>Bacteria</taxon>
        <taxon>Pseudomonadati</taxon>
        <taxon>Verrucomicrobiota</taxon>
        <taxon>Methylacidiphilae</taxon>
        <taxon>Methylacidiphilales</taxon>
        <taxon>Methylacidiphilaceae</taxon>
        <taxon>Methylacidiphilum (ex Ratnadevi et al. 2023)</taxon>
    </lineage>
</organism>
<dbReference type="AlphaFoldDB" id="A0A4Y8PH51"/>
<sequence length="82" mass="9285">MEPIRNLQRSTSMLGFPFRVMVLSNDLGGVLFLEKKFAVADKMISLVFSIQKAFLSQAQTDALFNTELAYIQVRCKLAKIIE</sequence>
<keyword evidence="2" id="KW-1185">Reference proteome</keyword>